<dbReference type="AlphaFoldDB" id="A0A415GDA1"/>
<dbReference type="EMBL" id="QRNO01000115">
    <property type="protein sequence ID" value="RHK46414.1"/>
    <property type="molecule type" value="Genomic_DNA"/>
</dbReference>
<evidence type="ECO:0000259" key="1">
    <source>
        <dbReference type="Pfam" id="PF13588"/>
    </source>
</evidence>
<protein>
    <recommendedName>
        <fullName evidence="1">Type I restriction enzyme R protein N-terminal domain-containing protein</fullName>
    </recommendedName>
</protein>
<comment type="caution">
    <text evidence="2">The sequence shown here is derived from an EMBL/GenBank/DDBJ whole genome shotgun (WGS) entry which is preliminary data.</text>
</comment>
<name>A0A415GDA1_9BACT</name>
<dbReference type="Pfam" id="PF13588">
    <property type="entry name" value="HSDR_N_2"/>
    <property type="match status" value="1"/>
</dbReference>
<dbReference type="GeneID" id="78337029"/>
<organism evidence="2 3">
    <name type="scientific">Leyella stercorea</name>
    <dbReference type="NCBI Taxonomy" id="363265"/>
    <lineage>
        <taxon>Bacteria</taxon>
        <taxon>Pseudomonadati</taxon>
        <taxon>Bacteroidota</taxon>
        <taxon>Bacteroidia</taxon>
        <taxon>Bacteroidales</taxon>
        <taxon>Prevotellaceae</taxon>
        <taxon>Leyella</taxon>
    </lineage>
</organism>
<sequence length="152" mass="17974">MIRLNLPSFEIKLSGTKEQPRIFDVLRHRYVALTPEEWVRQHFVHYLIEHKGYPAALMANEMSLSIGNKKLRADSVLYNRHLQPRMIMEYKAPTIEITQKVFEQIAAYNLLLHVDYLVVSNGLQHYCCKIDYEKRNYNFLQDIPSYESIAND</sequence>
<dbReference type="OrthoDB" id="9790377at2"/>
<evidence type="ECO:0000313" key="2">
    <source>
        <dbReference type="EMBL" id="RHK46414.1"/>
    </source>
</evidence>
<accession>A0A415GDA1</accession>
<gene>
    <name evidence="2" type="ORF">DW060_13130</name>
</gene>
<evidence type="ECO:0000313" key="3">
    <source>
        <dbReference type="Proteomes" id="UP000286598"/>
    </source>
</evidence>
<dbReference type="Proteomes" id="UP000286598">
    <property type="component" value="Unassembled WGS sequence"/>
</dbReference>
<dbReference type="InterPro" id="IPR029464">
    <property type="entry name" value="HSDR_N"/>
</dbReference>
<dbReference type="RefSeq" id="WP_007899323.1">
    <property type="nucleotide sequence ID" value="NZ_BRDO01000016.1"/>
</dbReference>
<feature type="domain" description="Type I restriction enzyme R protein N-terminal" evidence="1">
    <location>
        <begin position="35"/>
        <end position="144"/>
    </location>
</feature>
<keyword evidence="3" id="KW-1185">Reference proteome</keyword>
<reference evidence="2 3" key="1">
    <citation type="submission" date="2018-08" db="EMBL/GenBank/DDBJ databases">
        <title>A genome reference for cultivated species of the human gut microbiota.</title>
        <authorList>
            <person name="Zou Y."/>
            <person name="Xue W."/>
            <person name="Luo G."/>
        </authorList>
    </citation>
    <scope>NUCLEOTIDE SEQUENCE [LARGE SCALE GENOMIC DNA]</scope>
    <source>
        <strain evidence="2 3">AF42-9</strain>
    </source>
</reference>
<proteinExistence type="predicted"/>